<dbReference type="Proteomes" id="UP000239757">
    <property type="component" value="Unassembled WGS sequence"/>
</dbReference>
<gene>
    <name evidence="1" type="ORF">GOBAR_AA40018</name>
</gene>
<dbReference type="EMBL" id="KZ671708">
    <property type="protein sequence ID" value="PPR80695.1"/>
    <property type="molecule type" value="Genomic_DNA"/>
</dbReference>
<evidence type="ECO:0000313" key="1">
    <source>
        <dbReference type="EMBL" id="PPR80695.1"/>
    </source>
</evidence>
<accession>A0A2P5VPC0</accession>
<dbReference type="AlphaFoldDB" id="A0A2P5VPC0"/>
<organism evidence="1 2">
    <name type="scientific">Gossypium barbadense</name>
    <name type="common">Sea Island cotton</name>
    <name type="synonym">Hibiscus barbadensis</name>
    <dbReference type="NCBI Taxonomy" id="3634"/>
    <lineage>
        <taxon>Eukaryota</taxon>
        <taxon>Viridiplantae</taxon>
        <taxon>Streptophyta</taxon>
        <taxon>Embryophyta</taxon>
        <taxon>Tracheophyta</taxon>
        <taxon>Spermatophyta</taxon>
        <taxon>Magnoliopsida</taxon>
        <taxon>eudicotyledons</taxon>
        <taxon>Gunneridae</taxon>
        <taxon>Pentapetalae</taxon>
        <taxon>rosids</taxon>
        <taxon>malvids</taxon>
        <taxon>Malvales</taxon>
        <taxon>Malvaceae</taxon>
        <taxon>Malvoideae</taxon>
        <taxon>Gossypium</taxon>
    </lineage>
</organism>
<proteinExistence type="predicted"/>
<protein>
    <submittedName>
        <fullName evidence="1">Uncharacterized protein</fullName>
    </submittedName>
</protein>
<reference evidence="1 2" key="1">
    <citation type="submission" date="2015-01" db="EMBL/GenBank/DDBJ databases">
        <title>Genome of allotetraploid Gossypium barbadense reveals genomic plasticity and fiber elongation in cotton evolution.</title>
        <authorList>
            <person name="Chen X."/>
            <person name="Liu X."/>
            <person name="Zhao B."/>
            <person name="Zheng H."/>
            <person name="Hu Y."/>
            <person name="Lu G."/>
            <person name="Yang C."/>
            <person name="Chen J."/>
            <person name="Shan C."/>
            <person name="Zhang L."/>
            <person name="Zhou Y."/>
            <person name="Wang L."/>
            <person name="Guo W."/>
            <person name="Bai Y."/>
            <person name="Ruan J."/>
            <person name="Shangguan X."/>
            <person name="Mao Y."/>
            <person name="Jiang J."/>
            <person name="Zhu Y."/>
            <person name="Lei J."/>
            <person name="Kang H."/>
            <person name="Chen S."/>
            <person name="He X."/>
            <person name="Wang R."/>
            <person name="Wang Y."/>
            <person name="Chen J."/>
            <person name="Wang L."/>
            <person name="Yu S."/>
            <person name="Wang B."/>
            <person name="Wei J."/>
            <person name="Song S."/>
            <person name="Lu X."/>
            <person name="Gao Z."/>
            <person name="Gu W."/>
            <person name="Deng X."/>
            <person name="Ma D."/>
            <person name="Wang S."/>
            <person name="Liang W."/>
            <person name="Fang L."/>
            <person name="Cai C."/>
            <person name="Zhu X."/>
            <person name="Zhou B."/>
            <person name="Zhang Y."/>
            <person name="Chen Z."/>
            <person name="Xu S."/>
            <person name="Zhu R."/>
            <person name="Wang S."/>
            <person name="Zhang T."/>
            <person name="Zhao G."/>
        </authorList>
    </citation>
    <scope>NUCLEOTIDE SEQUENCE [LARGE SCALE GENOMIC DNA]</scope>
    <source>
        <strain evidence="2">cv. Xinhai21</strain>
        <tissue evidence="1">Leaf</tissue>
    </source>
</reference>
<name>A0A2P5VPC0_GOSBA</name>
<evidence type="ECO:0000313" key="2">
    <source>
        <dbReference type="Proteomes" id="UP000239757"/>
    </source>
</evidence>
<sequence length="196" mass="21626">MAGERKGKEERSLIQWMLESEVSRSHEKGSSRAALASRKRLAPVVDKVRYVSSGTYLEKGSLKPALWKVGFERHVFSYAGKWVAYDPLAEPSKSVPTIFPGKGGVRGLEIASYLWELNPLKDPFIHDDLPLTGLNGLPTRTVLEGGGKLDAVALVAQLDLYFDKRADSRLLRSFLQSCSLGSMSSRSCPKSTLTVR</sequence>